<reference evidence="2 3" key="1">
    <citation type="journal article" date="2011" name="Science">
        <title>The ecoresponsive genome of Daphnia pulex.</title>
        <authorList>
            <person name="Colbourne J.K."/>
            <person name="Pfrender M.E."/>
            <person name="Gilbert D."/>
            <person name="Thomas W.K."/>
            <person name="Tucker A."/>
            <person name="Oakley T.H."/>
            <person name="Tokishita S."/>
            <person name="Aerts A."/>
            <person name="Arnold G.J."/>
            <person name="Basu M.K."/>
            <person name="Bauer D.J."/>
            <person name="Caceres C.E."/>
            <person name="Carmel L."/>
            <person name="Casola C."/>
            <person name="Choi J.H."/>
            <person name="Detter J.C."/>
            <person name="Dong Q."/>
            <person name="Dusheyko S."/>
            <person name="Eads B.D."/>
            <person name="Frohlich T."/>
            <person name="Geiler-Samerotte K.A."/>
            <person name="Gerlach D."/>
            <person name="Hatcher P."/>
            <person name="Jogdeo S."/>
            <person name="Krijgsveld J."/>
            <person name="Kriventseva E.V."/>
            <person name="Kultz D."/>
            <person name="Laforsch C."/>
            <person name="Lindquist E."/>
            <person name="Lopez J."/>
            <person name="Manak J.R."/>
            <person name="Muller J."/>
            <person name="Pangilinan J."/>
            <person name="Patwardhan R.P."/>
            <person name="Pitluck S."/>
            <person name="Pritham E.J."/>
            <person name="Rechtsteiner A."/>
            <person name="Rho M."/>
            <person name="Rogozin I.B."/>
            <person name="Sakarya O."/>
            <person name="Salamov A."/>
            <person name="Schaack S."/>
            <person name="Shapiro H."/>
            <person name="Shiga Y."/>
            <person name="Skalitzky C."/>
            <person name="Smith Z."/>
            <person name="Souvorov A."/>
            <person name="Sung W."/>
            <person name="Tang Z."/>
            <person name="Tsuchiya D."/>
            <person name="Tu H."/>
            <person name="Vos H."/>
            <person name="Wang M."/>
            <person name="Wolf Y.I."/>
            <person name="Yamagata H."/>
            <person name="Yamada T."/>
            <person name="Ye Y."/>
            <person name="Shaw J.R."/>
            <person name="Andrews J."/>
            <person name="Crease T.J."/>
            <person name="Tang H."/>
            <person name="Lucas S.M."/>
            <person name="Robertson H.M."/>
            <person name="Bork P."/>
            <person name="Koonin E.V."/>
            <person name="Zdobnov E.M."/>
            <person name="Grigoriev I.V."/>
            <person name="Lynch M."/>
            <person name="Boore J.L."/>
        </authorList>
    </citation>
    <scope>NUCLEOTIDE SEQUENCE [LARGE SCALE GENOMIC DNA]</scope>
</reference>
<accession>E9G7K4</accession>
<sequence>MGLIKVALILVIFTTLAYFVLPGNAAYSEMAKKSDLVSPIYLQDLNADEHKMKKFRGYGGGGGYGGYGYGHGKN</sequence>
<organism evidence="2 3">
    <name type="scientific">Daphnia pulex</name>
    <name type="common">Water flea</name>
    <dbReference type="NCBI Taxonomy" id="6669"/>
    <lineage>
        <taxon>Eukaryota</taxon>
        <taxon>Metazoa</taxon>
        <taxon>Ecdysozoa</taxon>
        <taxon>Arthropoda</taxon>
        <taxon>Crustacea</taxon>
        <taxon>Branchiopoda</taxon>
        <taxon>Diplostraca</taxon>
        <taxon>Cladocera</taxon>
        <taxon>Anomopoda</taxon>
        <taxon>Daphniidae</taxon>
        <taxon>Daphnia</taxon>
    </lineage>
</organism>
<dbReference type="HOGENOM" id="CLU_2690308_0_0_1"/>
<dbReference type="AlphaFoldDB" id="E9G7K4"/>
<dbReference type="OrthoDB" id="10422183at2759"/>
<keyword evidence="3" id="KW-1185">Reference proteome</keyword>
<dbReference type="Proteomes" id="UP000000305">
    <property type="component" value="Unassembled WGS sequence"/>
</dbReference>
<dbReference type="EMBL" id="GL732534">
    <property type="protein sequence ID" value="EFX84482.1"/>
    <property type="molecule type" value="Genomic_DNA"/>
</dbReference>
<feature type="chain" id="PRO_5003236728" evidence="1">
    <location>
        <begin position="26"/>
        <end position="74"/>
    </location>
</feature>
<name>E9G7K4_DAPPU</name>
<evidence type="ECO:0000313" key="2">
    <source>
        <dbReference type="EMBL" id="EFX84482.1"/>
    </source>
</evidence>
<evidence type="ECO:0000256" key="1">
    <source>
        <dbReference type="SAM" id="SignalP"/>
    </source>
</evidence>
<protein>
    <submittedName>
        <fullName evidence="2">Uncharacterized protein</fullName>
    </submittedName>
</protein>
<dbReference type="InParanoid" id="E9G7K4"/>
<gene>
    <name evidence="2" type="ORF">DAPPUDRAFT_314816</name>
</gene>
<keyword evidence="1" id="KW-0732">Signal</keyword>
<dbReference type="KEGG" id="dpx:DAPPUDRAFT_314816"/>
<proteinExistence type="predicted"/>
<evidence type="ECO:0000313" key="3">
    <source>
        <dbReference type="Proteomes" id="UP000000305"/>
    </source>
</evidence>
<feature type="signal peptide" evidence="1">
    <location>
        <begin position="1"/>
        <end position="25"/>
    </location>
</feature>